<dbReference type="PANTHER" id="PTHR33755">
    <property type="entry name" value="TOXIN PARE1-RELATED"/>
    <property type="match status" value="1"/>
</dbReference>
<dbReference type="Gene3D" id="3.30.2310.20">
    <property type="entry name" value="RelE-like"/>
    <property type="match status" value="1"/>
</dbReference>
<reference evidence="3 4" key="1">
    <citation type="journal article" date="2014" name="Nat. Commun.">
        <title>Physiological and genomic features of highly alkaliphilic hydrogen-utilizing Betaproteobacteria from a continental serpentinizing site.</title>
        <authorList>
            <person name="Suzuki S."/>
            <person name="Kuenen J.G."/>
            <person name="Schipper K."/>
            <person name="van der Velde S."/>
            <person name="Ishii S."/>
            <person name="Wu A."/>
            <person name="Sorokin D.Y."/>
            <person name="Tenney A."/>
            <person name="Meng X.Y."/>
            <person name="Morrill P.L."/>
            <person name="Kamagata Y."/>
            <person name="Muyzer G."/>
            <person name="Nealson K.H."/>
        </authorList>
    </citation>
    <scope>NUCLEOTIDE SEQUENCE [LARGE SCALE GENOMIC DNA]</scope>
    <source>
        <strain evidence="3 4">A1</strain>
    </source>
</reference>
<gene>
    <name evidence="3" type="ORF">SRAA_2238</name>
</gene>
<name>A0A060NK77_9BURK</name>
<evidence type="ECO:0000313" key="3">
    <source>
        <dbReference type="EMBL" id="BAO82092.1"/>
    </source>
</evidence>
<dbReference type="EMBL" id="AP014568">
    <property type="protein sequence ID" value="BAO82092.1"/>
    <property type="molecule type" value="Genomic_DNA"/>
</dbReference>
<evidence type="ECO:0000313" key="4">
    <source>
        <dbReference type="Proteomes" id="UP000067461"/>
    </source>
</evidence>
<dbReference type="InterPro" id="IPR035093">
    <property type="entry name" value="RelE/ParE_toxin_dom_sf"/>
</dbReference>
<protein>
    <submittedName>
        <fullName evidence="3">Plasmid stabilization system protein</fullName>
    </submittedName>
</protein>
<dbReference type="InterPro" id="IPR051803">
    <property type="entry name" value="TA_system_RelE-like_toxin"/>
</dbReference>
<evidence type="ECO:0000256" key="2">
    <source>
        <dbReference type="ARBA" id="ARBA00022649"/>
    </source>
</evidence>
<proteinExistence type="inferred from homology"/>
<organism evidence="3 4">
    <name type="scientific">Serpentinimonas raichei</name>
    <dbReference type="NCBI Taxonomy" id="1458425"/>
    <lineage>
        <taxon>Bacteria</taxon>
        <taxon>Pseudomonadati</taxon>
        <taxon>Pseudomonadota</taxon>
        <taxon>Betaproteobacteria</taxon>
        <taxon>Burkholderiales</taxon>
        <taxon>Comamonadaceae</taxon>
        <taxon>Serpentinimonas</taxon>
    </lineage>
</organism>
<dbReference type="STRING" id="1458425.SRAA_2238"/>
<keyword evidence="2" id="KW-1277">Toxin-antitoxin system</keyword>
<keyword evidence="4" id="KW-1185">Reference proteome</keyword>
<accession>A0A060NK77</accession>
<sequence length="103" mass="11547">MPQVIVTEGAAEGLERCRKFLAAKAPDAARRAGQAIERQFLLLETFPDIGRPFPDMPELRELVIAFGDSGYVALYRHESADDTVYVLAFRHQKEAGYLNQPKP</sequence>
<dbReference type="KEGG" id="cbaa:SRAA_2238"/>
<evidence type="ECO:0000256" key="1">
    <source>
        <dbReference type="ARBA" id="ARBA00006226"/>
    </source>
</evidence>
<dbReference type="HOGENOM" id="CLU_147162_13_1_4"/>
<dbReference type="Pfam" id="PF05016">
    <property type="entry name" value="ParE_toxin"/>
    <property type="match status" value="1"/>
</dbReference>
<dbReference type="Proteomes" id="UP000067461">
    <property type="component" value="Chromosome"/>
</dbReference>
<comment type="similarity">
    <text evidence="1">Belongs to the RelE toxin family.</text>
</comment>
<dbReference type="AlphaFoldDB" id="A0A060NK77"/>
<dbReference type="PANTHER" id="PTHR33755:SF7">
    <property type="entry name" value="TOXIN MODULE OF TOXIN-ANTITOXIN SYSTEM RELE_STBE FAMILY"/>
    <property type="match status" value="1"/>
</dbReference>
<dbReference type="InterPro" id="IPR007712">
    <property type="entry name" value="RelE/ParE_toxin"/>
</dbReference>
<dbReference type="OrthoDB" id="121597at2"/>